<dbReference type="AlphaFoldDB" id="A0A6A6J4A4"/>
<evidence type="ECO:0000313" key="2">
    <source>
        <dbReference type="EMBL" id="KAF2271400.1"/>
    </source>
</evidence>
<accession>A0A6A6J4A4</accession>
<feature type="signal peptide" evidence="1">
    <location>
        <begin position="1"/>
        <end position="20"/>
    </location>
</feature>
<dbReference type="RefSeq" id="XP_033648939.1">
    <property type="nucleotide sequence ID" value="XM_033794388.1"/>
</dbReference>
<sequence length="164" mass="18310">MLTWTVSSLMAGCVVSGVGGTSVCPPRCICHIIYFGSIYIELDLSVFLPSTPISHSRFQFLFTVRIVKRRSIGRAFLLRPQAELHLPLTSSLFYSHTITLHLDSLISVTIPLSTSCSSVKHWLFLAVGRARVEAAFRRLAAFAYLLHPSHHSRLTPPPPPRRVE</sequence>
<dbReference type="GeneID" id="54547563"/>
<name>A0A6A6J4A4_WESOR</name>
<feature type="chain" id="PRO_5025547481" description="Secreted protein" evidence="1">
    <location>
        <begin position="21"/>
        <end position="164"/>
    </location>
</feature>
<keyword evidence="3" id="KW-1185">Reference proteome</keyword>
<dbReference type="Proteomes" id="UP000800097">
    <property type="component" value="Unassembled WGS sequence"/>
</dbReference>
<evidence type="ECO:0000313" key="3">
    <source>
        <dbReference type="Proteomes" id="UP000800097"/>
    </source>
</evidence>
<evidence type="ECO:0008006" key="4">
    <source>
        <dbReference type="Google" id="ProtNLM"/>
    </source>
</evidence>
<dbReference type="EMBL" id="ML986543">
    <property type="protein sequence ID" value="KAF2271400.1"/>
    <property type="molecule type" value="Genomic_DNA"/>
</dbReference>
<proteinExistence type="predicted"/>
<organism evidence="2 3">
    <name type="scientific">Westerdykella ornata</name>
    <dbReference type="NCBI Taxonomy" id="318751"/>
    <lineage>
        <taxon>Eukaryota</taxon>
        <taxon>Fungi</taxon>
        <taxon>Dikarya</taxon>
        <taxon>Ascomycota</taxon>
        <taxon>Pezizomycotina</taxon>
        <taxon>Dothideomycetes</taxon>
        <taxon>Pleosporomycetidae</taxon>
        <taxon>Pleosporales</taxon>
        <taxon>Sporormiaceae</taxon>
        <taxon>Westerdykella</taxon>
    </lineage>
</organism>
<evidence type="ECO:0000256" key="1">
    <source>
        <dbReference type="SAM" id="SignalP"/>
    </source>
</evidence>
<gene>
    <name evidence="2" type="ORF">EI97DRAFT_283729</name>
</gene>
<reference evidence="2" key="1">
    <citation type="journal article" date="2020" name="Stud. Mycol.">
        <title>101 Dothideomycetes genomes: a test case for predicting lifestyles and emergence of pathogens.</title>
        <authorList>
            <person name="Haridas S."/>
            <person name="Albert R."/>
            <person name="Binder M."/>
            <person name="Bloem J."/>
            <person name="Labutti K."/>
            <person name="Salamov A."/>
            <person name="Andreopoulos B."/>
            <person name="Baker S."/>
            <person name="Barry K."/>
            <person name="Bills G."/>
            <person name="Bluhm B."/>
            <person name="Cannon C."/>
            <person name="Castanera R."/>
            <person name="Culley D."/>
            <person name="Daum C."/>
            <person name="Ezra D."/>
            <person name="Gonzalez J."/>
            <person name="Henrissat B."/>
            <person name="Kuo A."/>
            <person name="Liang C."/>
            <person name="Lipzen A."/>
            <person name="Lutzoni F."/>
            <person name="Magnuson J."/>
            <person name="Mondo S."/>
            <person name="Nolan M."/>
            <person name="Ohm R."/>
            <person name="Pangilinan J."/>
            <person name="Park H.-J."/>
            <person name="Ramirez L."/>
            <person name="Alfaro M."/>
            <person name="Sun H."/>
            <person name="Tritt A."/>
            <person name="Yoshinaga Y."/>
            <person name="Zwiers L.-H."/>
            <person name="Turgeon B."/>
            <person name="Goodwin S."/>
            <person name="Spatafora J."/>
            <person name="Crous P."/>
            <person name="Grigoriev I."/>
        </authorList>
    </citation>
    <scope>NUCLEOTIDE SEQUENCE</scope>
    <source>
        <strain evidence="2">CBS 379.55</strain>
    </source>
</reference>
<protein>
    <recommendedName>
        <fullName evidence="4">Secreted protein</fullName>
    </recommendedName>
</protein>
<keyword evidence="1" id="KW-0732">Signal</keyword>